<dbReference type="InterPro" id="IPR005000">
    <property type="entry name" value="Aldolase/citrate-lyase_domain"/>
</dbReference>
<dbReference type="PANTHER" id="PTHR32308">
    <property type="entry name" value="LYASE BETA SUBUNIT, PUTATIVE (AFU_ORTHOLOGUE AFUA_4G13030)-RELATED"/>
    <property type="match status" value="1"/>
</dbReference>
<comment type="cofactor">
    <cofactor evidence="1">
        <name>Mg(2+)</name>
        <dbReference type="ChEBI" id="CHEBI:18420"/>
    </cofactor>
</comment>
<feature type="binding site" evidence="6">
    <location>
        <position position="125"/>
    </location>
    <ligand>
        <name>Mg(2+)</name>
        <dbReference type="ChEBI" id="CHEBI:18420"/>
    </ligand>
</feature>
<dbReference type="PANTHER" id="PTHR32308:SF0">
    <property type="entry name" value="HPCH_HPAI ALDOLASE_CITRATE LYASE DOMAIN-CONTAINING PROTEIN"/>
    <property type="match status" value="1"/>
</dbReference>
<dbReference type="HOGENOM" id="CLU_044864_2_1_5"/>
<dbReference type="Proteomes" id="UP000006833">
    <property type="component" value="Chromosome"/>
</dbReference>
<dbReference type="PIRSF" id="PIRSF015582">
    <property type="entry name" value="Cit_lyase_B"/>
    <property type="match status" value="1"/>
</dbReference>
<dbReference type="KEGG" id="dsh:Dshi_1045"/>
<gene>
    <name evidence="8" type="ordered locus">Dshi_1045</name>
</gene>
<evidence type="ECO:0000256" key="3">
    <source>
        <dbReference type="ARBA" id="ARBA00022723"/>
    </source>
</evidence>
<name>A8LSH3_DINSH</name>
<dbReference type="InterPro" id="IPR011206">
    <property type="entry name" value="Citrate_lyase_beta/mcl1/mcl2"/>
</dbReference>
<dbReference type="RefSeq" id="WP_012177718.1">
    <property type="nucleotide sequence ID" value="NC_009952.1"/>
</dbReference>
<dbReference type="InterPro" id="IPR015813">
    <property type="entry name" value="Pyrv/PenolPyrv_kinase-like_dom"/>
</dbReference>
<dbReference type="eggNOG" id="COG2301">
    <property type="taxonomic scope" value="Bacteria"/>
</dbReference>
<dbReference type="GO" id="GO:0003824">
    <property type="term" value="F:catalytic activity"/>
    <property type="evidence" value="ECO:0007669"/>
    <property type="project" value="InterPro"/>
</dbReference>
<dbReference type="GO" id="GO:0000287">
    <property type="term" value="F:magnesium ion binding"/>
    <property type="evidence" value="ECO:0007669"/>
    <property type="project" value="TreeGrafter"/>
</dbReference>
<evidence type="ECO:0000313" key="8">
    <source>
        <dbReference type="EMBL" id="ABV92787.1"/>
    </source>
</evidence>
<keyword evidence="3 6" id="KW-0479">Metal-binding</keyword>
<dbReference type="Gene3D" id="3.20.20.60">
    <property type="entry name" value="Phosphoenolpyruvate-binding domains"/>
    <property type="match status" value="1"/>
</dbReference>
<keyword evidence="4 6" id="KW-0460">Magnesium</keyword>
<feature type="binding site" evidence="6">
    <location>
        <position position="152"/>
    </location>
    <ligand>
        <name>Mg(2+)</name>
        <dbReference type="ChEBI" id="CHEBI:18420"/>
    </ligand>
</feature>
<dbReference type="STRING" id="398580.Dshi_1045"/>
<evidence type="ECO:0000256" key="6">
    <source>
        <dbReference type="PIRSR" id="PIRSR015582-2"/>
    </source>
</evidence>
<dbReference type="InterPro" id="IPR040442">
    <property type="entry name" value="Pyrv_kinase-like_dom_sf"/>
</dbReference>
<reference evidence="9" key="1">
    <citation type="journal article" date="2010" name="ISME J.">
        <title>The complete genome sequence of the algal symbiont Dinoroseobacter shibae: a hitchhiker's guide to life in the sea.</title>
        <authorList>
            <person name="Wagner-Dobler I."/>
            <person name="Ballhausen B."/>
            <person name="Berger M."/>
            <person name="Brinkhoff T."/>
            <person name="Buchholz I."/>
            <person name="Bunk B."/>
            <person name="Cypionka H."/>
            <person name="Daniel R."/>
            <person name="Drepper T."/>
            <person name="Gerdts G."/>
            <person name="Hahnke S."/>
            <person name="Han C."/>
            <person name="Jahn D."/>
            <person name="Kalhoefer D."/>
            <person name="Kiss H."/>
            <person name="Klenk H.P."/>
            <person name="Kyrpides N."/>
            <person name="Liebl W."/>
            <person name="Liesegang H."/>
            <person name="Meincke L."/>
            <person name="Pati A."/>
            <person name="Petersen J."/>
            <person name="Piekarski T."/>
            <person name="Pommerenke C."/>
            <person name="Pradella S."/>
            <person name="Pukall R."/>
            <person name="Rabus R."/>
            <person name="Stackebrandt E."/>
            <person name="Thole S."/>
            <person name="Thompson L."/>
            <person name="Tielen P."/>
            <person name="Tomasch J."/>
            <person name="von Jan M."/>
            <person name="Wanphrut N."/>
            <person name="Wichels A."/>
            <person name="Zech H."/>
            <person name="Simon M."/>
        </authorList>
    </citation>
    <scope>NUCLEOTIDE SEQUENCE [LARGE SCALE GENOMIC DNA]</scope>
    <source>
        <strain evidence="9">DSM 16493 / NCIMB 14021 / DFL 12</strain>
    </source>
</reference>
<organism evidence="8 9">
    <name type="scientific">Dinoroseobacter shibae (strain DSM 16493 / NCIMB 14021 / DFL 12)</name>
    <dbReference type="NCBI Taxonomy" id="398580"/>
    <lineage>
        <taxon>Bacteria</taxon>
        <taxon>Pseudomonadati</taxon>
        <taxon>Pseudomonadota</taxon>
        <taxon>Alphaproteobacteria</taxon>
        <taxon>Rhodobacterales</taxon>
        <taxon>Roseobacteraceae</taxon>
        <taxon>Dinoroseobacter</taxon>
    </lineage>
</organism>
<feature type="binding site" evidence="5">
    <location>
        <position position="67"/>
    </location>
    <ligand>
        <name>substrate</name>
    </ligand>
</feature>
<comment type="similarity">
    <text evidence="2">Belongs to the HpcH/HpaI aldolase family.</text>
</comment>
<protein>
    <submittedName>
        <fullName evidence="8">HpcH/HpaI aldolase</fullName>
    </submittedName>
</protein>
<evidence type="ECO:0000256" key="2">
    <source>
        <dbReference type="ARBA" id="ARBA00005568"/>
    </source>
</evidence>
<evidence type="ECO:0000313" key="9">
    <source>
        <dbReference type="Proteomes" id="UP000006833"/>
    </source>
</evidence>
<proteinExistence type="inferred from homology"/>
<accession>A8LSH3</accession>
<feature type="binding site" evidence="5">
    <location>
        <position position="125"/>
    </location>
    <ligand>
        <name>substrate</name>
    </ligand>
</feature>
<evidence type="ECO:0000256" key="4">
    <source>
        <dbReference type="ARBA" id="ARBA00022842"/>
    </source>
</evidence>
<dbReference type="AlphaFoldDB" id="A8LSH3"/>
<feature type="domain" description="HpcH/HpaI aldolase/citrate lyase" evidence="7">
    <location>
        <begin position="8"/>
        <end position="218"/>
    </location>
</feature>
<dbReference type="SUPFAM" id="SSF51621">
    <property type="entry name" value="Phosphoenolpyruvate/pyruvate domain"/>
    <property type="match status" value="1"/>
</dbReference>
<dbReference type="Pfam" id="PF03328">
    <property type="entry name" value="HpcH_HpaI"/>
    <property type="match status" value="1"/>
</dbReference>
<dbReference type="EMBL" id="CP000830">
    <property type="protein sequence ID" value="ABV92787.1"/>
    <property type="molecule type" value="Genomic_DNA"/>
</dbReference>
<keyword evidence="9" id="KW-1185">Reference proteome</keyword>
<evidence type="ECO:0000256" key="5">
    <source>
        <dbReference type="PIRSR" id="PIRSR015582-1"/>
    </source>
</evidence>
<dbReference type="GO" id="GO:0006107">
    <property type="term" value="P:oxaloacetate metabolic process"/>
    <property type="evidence" value="ECO:0007669"/>
    <property type="project" value="TreeGrafter"/>
</dbReference>
<evidence type="ECO:0000259" key="7">
    <source>
        <dbReference type="Pfam" id="PF03328"/>
    </source>
</evidence>
<evidence type="ECO:0000256" key="1">
    <source>
        <dbReference type="ARBA" id="ARBA00001946"/>
    </source>
</evidence>
<sequence>MTAPRALRSFLFAPANRPAIFDKARGSGADAVCLDLEDAVPPDQKATARAPALEWLVQAADPGCGVRINGLRTPEGLADIAALCAARPGPGFVLLPKVGAAAEVQIAAEALEAAGSDLSLGALIETAEGLEAVARIARASDRLSFLLFGAVDLAADLGVDGSDAALAYARGRVVHAGRAAGRPVLDVPALDFRDLAAVGQAAARAKAHGFSGKAAIHPSNIAVINDAFTPGAEEIAEAQEVLALYEASPNGLAVRNGKLIEKPVIRAMEARLALARAAGRL</sequence>